<protein>
    <submittedName>
        <fullName evidence="2">Ribosomal L7Ae/L30e/S12e/Gadd45 family protein</fullName>
    </submittedName>
</protein>
<evidence type="ECO:0000259" key="1">
    <source>
        <dbReference type="Pfam" id="PF01248"/>
    </source>
</evidence>
<keyword evidence="3" id="KW-1185">Reference proteome</keyword>
<gene>
    <name evidence="2" type="ORF">H9661_15235</name>
</gene>
<dbReference type="EMBL" id="JACSRA010000027">
    <property type="protein sequence ID" value="MBD7912703.1"/>
    <property type="molecule type" value="Genomic_DNA"/>
</dbReference>
<dbReference type="Proteomes" id="UP000627781">
    <property type="component" value="Unassembled WGS sequence"/>
</dbReference>
<accession>A0ABR8PX00</accession>
<dbReference type="RefSeq" id="WP_143318562.1">
    <property type="nucleotide sequence ID" value="NZ_JACSRA010000027.1"/>
</dbReference>
<name>A0ABR8PX00_9CLOT</name>
<sequence length="78" mass="8603">MLDRLVGKKVIGIKQCSKFIRNGEGHILYIAKDVDEKLIAPLVVLATESNIKVEYVETMKELGKLCGIEVKSSAALML</sequence>
<organism evidence="2 3">
    <name type="scientific">Clostridium cibarium</name>
    <dbReference type="NCBI Taxonomy" id="2762247"/>
    <lineage>
        <taxon>Bacteria</taxon>
        <taxon>Bacillati</taxon>
        <taxon>Bacillota</taxon>
        <taxon>Clostridia</taxon>
        <taxon>Eubacteriales</taxon>
        <taxon>Clostridiaceae</taxon>
        <taxon>Clostridium</taxon>
    </lineage>
</organism>
<feature type="domain" description="Ribosomal protein eL8/eL30/eS12/Gadd45" evidence="1">
    <location>
        <begin position="8"/>
        <end position="75"/>
    </location>
</feature>
<dbReference type="SUPFAM" id="SSF55315">
    <property type="entry name" value="L30e-like"/>
    <property type="match status" value="1"/>
</dbReference>
<dbReference type="Pfam" id="PF01248">
    <property type="entry name" value="Ribosomal_L7Ae"/>
    <property type="match status" value="1"/>
</dbReference>
<dbReference type="Gene3D" id="3.30.1330.30">
    <property type="match status" value="1"/>
</dbReference>
<dbReference type="InterPro" id="IPR029064">
    <property type="entry name" value="Ribosomal_eL30-like_sf"/>
</dbReference>
<proteinExistence type="predicted"/>
<reference evidence="2 3" key="1">
    <citation type="submission" date="2020-08" db="EMBL/GenBank/DDBJ databases">
        <title>A Genomic Blueprint of the Chicken Gut Microbiome.</title>
        <authorList>
            <person name="Gilroy R."/>
            <person name="Ravi A."/>
            <person name="Getino M."/>
            <person name="Pursley I."/>
            <person name="Horton D.L."/>
            <person name="Alikhan N.-F."/>
            <person name="Baker D."/>
            <person name="Gharbi K."/>
            <person name="Hall N."/>
            <person name="Watson M."/>
            <person name="Adriaenssens E.M."/>
            <person name="Foster-Nyarko E."/>
            <person name="Jarju S."/>
            <person name="Secka A."/>
            <person name="Antonio M."/>
            <person name="Oren A."/>
            <person name="Chaudhuri R."/>
            <person name="La Ragione R.M."/>
            <person name="Hildebrand F."/>
            <person name="Pallen M.J."/>
        </authorList>
    </citation>
    <scope>NUCLEOTIDE SEQUENCE [LARGE SCALE GENOMIC DNA]</scope>
    <source>
        <strain evidence="2 3">Sa3CVN1</strain>
    </source>
</reference>
<evidence type="ECO:0000313" key="2">
    <source>
        <dbReference type="EMBL" id="MBD7912703.1"/>
    </source>
</evidence>
<dbReference type="InterPro" id="IPR004038">
    <property type="entry name" value="Ribosomal_eL8/eL30/eS12/Gad45"/>
</dbReference>
<evidence type="ECO:0000313" key="3">
    <source>
        <dbReference type="Proteomes" id="UP000627781"/>
    </source>
</evidence>
<comment type="caution">
    <text evidence="2">The sequence shown here is derived from an EMBL/GenBank/DDBJ whole genome shotgun (WGS) entry which is preliminary data.</text>
</comment>